<evidence type="ECO:0000313" key="1">
    <source>
        <dbReference type="EMBL" id="EDZ73374.1"/>
    </source>
</evidence>
<protein>
    <submittedName>
        <fullName evidence="1">Uncharacterized protein</fullName>
    </submittedName>
</protein>
<sequence>MIMLFAPRITTETVGLALLFLIPVTLTILEPSLSISSTKSAEPNLSSVNNSISAIGLQPKPFDRNSISSLSISFTTIMFNFDKK</sequence>
<comment type="caution">
    <text evidence="1">The sequence shown here is derived from an EMBL/GenBank/DDBJ whole genome shotgun (WGS) entry which is preliminary data.</text>
</comment>
<gene>
    <name evidence="1" type="ORF">AWRI1631_40940</name>
</gene>
<name>B5VFC5_YEAS6</name>
<accession>B5VFC5</accession>
<dbReference type="Proteomes" id="UP000008988">
    <property type="component" value="Unassembled WGS sequence"/>
</dbReference>
<dbReference type="EMBL" id="ABSV01000336">
    <property type="protein sequence ID" value="EDZ73374.1"/>
    <property type="molecule type" value="Genomic_DNA"/>
</dbReference>
<dbReference type="AlphaFoldDB" id="B5VFC5"/>
<proteinExistence type="predicted"/>
<reference evidence="1 2" key="1">
    <citation type="journal article" date="2008" name="FEMS Yeast Res.">
        <title>Comparative genome analysis of a Saccharomyces cerevisiae wine strain.</title>
        <authorList>
            <person name="Borneman A.R."/>
            <person name="Forgan A.H."/>
            <person name="Pretorius I.S."/>
            <person name="Chambers P.J."/>
        </authorList>
    </citation>
    <scope>NUCLEOTIDE SEQUENCE [LARGE SCALE GENOMIC DNA]</scope>
    <source>
        <strain evidence="1 2">AWRI1631</strain>
    </source>
</reference>
<organism evidence="1 2">
    <name type="scientific">Saccharomyces cerevisiae (strain AWRI1631)</name>
    <name type="common">Baker's yeast</name>
    <dbReference type="NCBI Taxonomy" id="545124"/>
    <lineage>
        <taxon>Eukaryota</taxon>
        <taxon>Fungi</taxon>
        <taxon>Dikarya</taxon>
        <taxon>Ascomycota</taxon>
        <taxon>Saccharomycotina</taxon>
        <taxon>Saccharomycetes</taxon>
        <taxon>Saccharomycetales</taxon>
        <taxon>Saccharomycetaceae</taxon>
        <taxon>Saccharomyces</taxon>
    </lineage>
</organism>
<evidence type="ECO:0000313" key="2">
    <source>
        <dbReference type="Proteomes" id="UP000008988"/>
    </source>
</evidence>